<evidence type="ECO:0000313" key="4">
    <source>
        <dbReference type="Proteomes" id="UP000789595"/>
    </source>
</evidence>
<dbReference type="Proteomes" id="UP000789595">
    <property type="component" value="Unassembled WGS sequence"/>
</dbReference>
<dbReference type="AlphaFoldDB" id="A0A8J2SV46"/>
<dbReference type="EMBL" id="CAKKNE010000005">
    <property type="protein sequence ID" value="CAH0377839.1"/>
    <property type="molecule type" value="Genomic_DNA"/>
</dbReference>
<gene>
    <name evidence="3" type="ORF">PECAL_5P23590</name>
</gene>
<feature type="region of interest" description="Disordered" evidence="2">
    <location>
        <begin position="49"/>
        <end position="72"/>
    </location>
</feature>
<keyword evidence="4" id="KW-1185">Reference proteome</keyword>
<evidence type="ECO:0000256" key="2">
    <source>
        <dbReference type="SAM" id="MobiDB-lite"/>
    </source>
</evidence>
<reference evidence="3" key="1">
    <citation type="submission" date="2021-11" db="EMBL/GenBank/DDBJ databases">
        <authorList>
            <consortium name="Genoscope - CEA"/>
            <person name="William W."/>
        </authorList>
    </citation>
    <scope>NUCLEOTIDE SEQUENCE</scope>
</reference>
<evidence type="ECO:0000313" key="3">
    <source>
        <dbReference type="EMBL" id="CAH0377839.1"/>
    </source>
</evidence>
<comment type="caution">
    <text evidence="3">The sequence shown here is derived from an EMBL/GenBank/DDBJ whole genome shotgun (WGS) entry which is preliminary data.</text>
</comment>
<proteinExistence type="predicted"/>
<feature type="coiled-coil region" evidence="1">
    <location>
        <begin position="739"/>
        <end position="779"/>
    </location>
</feature>
<evidence type="ECO:0000256" key="1">
    <source>
        <dbReference type="SAM" id="Coils"/>
    </source>
</evidence>
<dbReference type="OrthoDB" id="193619at2759"/>
<name>A0A8J2SV46_9STRA</name>
<accession>A0A8J2SV46</accession>
<sequence length="924" mass="101812">MDDDFNRSMRECEDLIGRLAQFGTHSPLIESTNTFREKTQERLAQLRAKFPRPPVQEQRAPTPPPPPSIRSRPDWLAQATERTAQSPEFRQLCRELLWRVESSSEDFGDQSSIQRCATLDDAYAKLQRESAVAGQFEAFAAATLDNALAERAAIYRLDGAESYVDACEREASGAIMGLLDSLPGDDAPGALRALVGRALPQALRERLWARRLTDVKVEREFRESRGDWSVRSPHEADITAFCVKVLSDTDGDKLCVARSSFSFLDAKARESGGPLPSDVYWLARPLLEVLALDDAVLASAVSSTLERGLEPATKPEGTLAFGDESTDNQSVLEGGAGAAALALRLGVQRKNTQRWWVPRDWLQRCRSLLVDLCPSLAKALRVEEDTDDAENIVARAIGRSMRRGLSDILATGVLLFVWDQCVLTSFDLVIPYAAACVLALLDEPLQFFLRDNDDPQVHEALMRLGKDLPLVDVETCFRRVVPKIAPDARELTDAISARPPPGLLVEASLPGAAALGGLADVVVDALADGAGFSMHGTLHCFLRNLDCRLEWCEVFPAKDSLPDVVDRLLALPANRKRILKARQQWGDQGGFDSSLREACAVAACRALPGLAALYAGSYPATIQESLKDIMKECVRFSLPVRADDDDRDGDGVKDEVEYEPTTGALLGEHVPQVDVLLRKNSKPQDPGLGPGSALLQAAGIFAIRAAPGSLWPHYAPGLMHLVYLAYNSLREQHHLAGIEESKQKEIAAAEKAIDNCRRAEAKKKELAQKERDSMNAQEQAKLDEQYRKEAREQQKKRIEAADAADEKVKDAFLACVNAAKECGDTYKKCREAFEAKERWRKQLIDSLVEREQKAAFKQVFASPADVAEYCADAKKAKAYAKKFAKFEKSIRKAWGKSPDLKDPYVLPDAGAVDALIDRWRGPGA</sequence>
<organism evidence="3 4">
    <name type="scientific">Pelagomonas calceolata</name>
    <dbReference type="NCBI Taxonomy" id="35677"/>
    <lineage>
        <taxon>Eukaryota</taxon>
        <taxon>Sar</taxon>
        <taxon>Stramenopiles</taxon>
        <taxon>Ochrophyta</taxon>
        <taxon>Pelagophyceae</taxon>
        <taxon>Pelagomonadales</taxon>
        <taxon>Pelagomonadaceae</taxon>
        <taxon>Pelagomonas</taxon>
    </lineage>
</organism>
<protein>
    <submittedName>
        <fullName evidence="3">Uncharacterized protein</fullName>
    </submittedName>
</protein>
<keyword evidence="1" id="KW-0175">Coiled coil</keyword>